<feature type="domain" description="FHA" evidence="2">
    <location>
        <begin position="61"/>
        <end position="121"/>
    </location>
</feature>
<reference evidence="3" key="1">
    <citation type="journal article" date="2021" name="J Fungi (Basel)">
        <title>Genomic and Metabolomic Analyses of the Marine Fungus Emericellopsis cladophorae: Insights into Saltwater Adaptability Mechanisms and Its Biosynthetic Potential.</title>
        <authorList>
            <person name="Goncalves M.F.M."/>
            <person name="Hilario S."/>
            <person name="Van de Peer Y."/>
            <person name="Esteves A.C."/>
            <person name="Alves A."/>
        </authorList>
    </citation>
    <scope>NUCLEOTIDE SEQUENCE</scope>
    <source>
        <strain evidence="3">MUM 19.33</strain>
    </source>
</reference>
<dbReference type="RefSeq" id="XP_051362953.1">
    <property type="nucleotide sequence ID" value="XM_051505794.1"/>
</dbReference>
<proteinExistence type="predicted"/>
<dbReference type="Gene3D" id="2.60.200.20">
    <property type="match status" value="1"/>
</dbReference>
<dbReference type="EMBL" id="JAGIXG020000016">
    <property type="protein sequence ID" value="KAI6782097.1"/>
    <property type="molecule type" value="Genomic_DNA"/>
</dbReference>
<evidence type="ECO:0000313" key="4">
    <source>
        <dbReference type="Proteomes" id="UP001055219"/>
    </source>
</evidence>
<dbReference type="AlphaFoldDB" id="A0A9P9Y234"/>
<gene>
    <name evidence="3" type="ORF">J7T54_003517</name>
</gene>
<organism evidence="3 4">
    <name type="scientific">Emericellopsis cladophorae</name>
    <dbReference type="NCBI Taxonomy" id="2686198"/>
    <lineage>
        <taxon>Eukaryota</taxon>
        <taxon>Fungi</taxon>
        <taxon>Dikarya</taxon>
        <taxon>Ascomycota</taxon>
        <taxon>Pezizomycotina</taxon>
        <taxon>Sordariomycetes</taxon>
        <taxon>Hypocreomycetidae</taxon>
        <taxon>Hypocreales</taxon>
        <taxon>Bionectriaceae</taxon>
        <taxon>Emericellopsis</taxon>
    </lineage>
</organism>
<evidence type="ECO:0000259" key="2">
    <source>
        <dbReference type="PROSITE" id="PS50006"/>
    </source>
</evidence>
<protein>
    <submittedName>
        <fullName evidence="3">Forkhead associated (FHA) domain</fullName>
    </submittedName>
</protein>
<keyword evidence="4" id="KW-1185">Reference proteome</keyword>
<feature type="region of interest" description="Disordered" evidence="1">
    <location>
        <begin position="1"/>
        <end position="26"/>
    </location>
</feature>
<evidence type="ECO:0000256" key="1">
    <source>
        <dbReference type="SAM" id="MobiDB-lite"/>
    </source>
</evidence>
<dbReference type="InterPro" id="IPR000253">
    <property type="entry name" value="FHA_dom"/>
</dbReference>
<sequence>MRPEHALESPRPIDLTEPTPPELSQPQQITATVQLTSTNAEDRLGPLGRRRIVLTPAKPTCPIGRASSKRPGLEASATNAYFESAVVSRCHGELQLDVQGRQIILKDKGSLHGTLHNDRLLKTKETRTLKSGDTITLGAPIERGHDKFQPYKVHTNIVWDVPYHADRPVTYTVPDDTDVEDNEDDCGDETDLDFAQSVLVENGFNPLSSPSRAAAASTLQSYSGGVVDLTEGQVAAAVQEVHKTTEPTSIDFEEPDLYSDDRVPVGVLPAETLWYSTIGDESSEDMPESSSAEEWGPRTSSGSGNELADVSAYESELDNDVGVHDLDDEQPLEEDFMDSDAASLMDDFGSDEATKWVDYGGTTTEVTAKAKAEEAKQTTTVDDEIPQELPTRDTEPTVEGMSADAEHQTASPKTPSRKRAADTISRSTAEEDEAMFKATEIAVQAEDVSKEPTTLAVESSYAISQTEPVNESSPVVQAVSTTKDQRPAKRVRRSVAEAAGYVALGGVLAWSALVATAPVL</sequence>
<evidence type="ECO:0000313" key="3">
    <source>
        <dbReference type="EMBL" id="KAI6782097.1"/>
    </source>
</evidence>
<dbReference type="InterPro" id="IPR008984">
    <property type="entry name" value="SMAD_FHA_dom_sf"/>
</dbReference>
<dbReference type="SUPFAM" id="SSF49879">
    <property type="entry name" value="SMAD/FHA domain"/>
    <property type="match status" value="1"/>
</dbReference>
<dbReference type="Pfam" id="PF00498">
    <property type="entry name" value="FHA"/>
    <property type="match status" value="1"/>
</dbReference>
<feature type="region of interest" description="Disordered" evidence="1">
    <location>
        <begin position="280"/>
        <end position="306"/>
    </location>
</feature>
<feature type="compositionally biased region" description="Polar residues" evidence="1">
    <location>
        <begin position="461"/>
        <end position="482"/>
    </location>
</feature>
<feature type="region of interest" description="Disordered" evidence="1">
    <location>
        <begin position="458"/>
        <end position="485"/>
    </location>
</feature>
<reference evidence="3" key="2">
    <citation type="submission" date="2022-07" db="EMBL/GenBank/DDBJ databases">
        <authorList>
            <person name="Goncalves M.F.M."/>
            <person name="Hilario S."/>
            <person name="Van De Peer Y."/>
            <person name="Esteves A.C."/>
            <person name="Alves A."/>
        </authorList>
    </citation>
    <scope>NUCLEOTIDE SEQUENCE</scope>
    <source>
        <strain evidence="3">MUM 19.33</strain>
    </source>
</reference>
<dbReference type="GeneID" id="75830017"/>
<name>A0A9P9Y234_9HYPO</name>
<dbReference type="OrthoDB" id="4096268at2759"/>
<dbReference type="PROSITE" id="PS50006">
    <property type="entry name" value="FHA_DOMAIN"/>
    <property type="match status" value="1"/>
</dbReference>
<accession>A0A9P9Y234</accession>
<feature type="region of interest" description="Disordered" evidence="1">
    <location>
        <begin position="370"/>
        <end position="433"/>
    </location>
</feature>
<comment type="caution">
    <text evidence="3">The sequence shown here is derived from an EMBL/GenBank/DDBJ whole genome shotgun (WGS) entry which is preliminary data.</text>
</comment>
<dbReference type="Proteomes" id="UP001055219">
    <property type="component" value="Unassembled WGS sequence"/>
</dbReference>